<dbReference type="Pfam" id="PF09356">
    <property type="entry name" value="Phage_BR0599"/>
    <property type="match status" value="1"/>
</dbReference>
<protein>
    <recommendedName>
        <fullName evidence="1">Bacteriophage phiJL001 Gp84 C-terminal domain-containing protein</fullName>
    </recommendedName>
</protein>
<gene>
    <name evidence="2" type="ORF">GQE99_14450</name>
</gene>
<sequence length="288" mass="31190">MSYSSFLSLISGKRPLWLYKIVLGSQTAFLASRATDFDLPHSDFFDLGPDLFANEGFFQQTYTASPVRHSRIPVSARIDRNDVDLVFPLSDAFARNYLGSIGIVENSVTIWHGFEGDGEFVVKFRGRVMGVKPEQTTITLACENGLTSMRRKGLSAIMQRPCRHAVYHTGCGLNIADFEVSGTATAISGATVTVAEAASQADGYYTGGVLTFNGARQMVAKHVGSSLTLIGALPGLEGEISEWGSADVQIAPGCDLSLATCELRFSNTDNYGGFPWMSENPFDGRALW</sequence>
<evidence type="ECO:0000313" key="3">
    <source>
        <dbReference type="Proteomes" id="UP000467322"/>
    </source>
</evidence>
<proteinExistence type="predicted"/>
<reference evidence="2 3" key="1">
    <citation type="submission" date="2019-12" db="EMBL/GenBank/DDBJ databases">
        <title>Maritimibacter sp. nov. sp. isolated from sea sand.</title>
        <authorList>
            <person name="Kim J."/>
            <person name="Jeong S.E."/>
            <person name="Jung H.S."/>
            <person name="Jeon C.O."/>
        </authorList>
    </citation>
    <scope>NUCLEOTIDE SEQUENCE [LARGE SCALE GENOMIC DNA]</scope>
    <source>
        <strain evidence="2 3">DP07</strain>
    </source>
</reference>
<comment type="caution">
    <text evidence="2">The sequence shown here is derived from an EMBL/GenBank/DDBJ whole genome shotgun (WGS) entry which is preliminary data.</text>
</comment>
<dbReference type="AlphaFoldDB" id="A0A845M1I6"/>
<dbReference type="InterPro" id="IPR018964">
    <property type="entry name" value="Phage_phiJL001_Gp84_C"/>
</dbReference>
<name>A0A845M1I6_9RHOB</name>
<feature type="domain" description="Bacteriophage phiJL001 Gp84 C-terminal" evidence="1">
    <location>
        <begin position="203"/>
        <end position="280"/>
    </location>
</feature>
<keyword evidence="3" id="KW-1185">Reference proteome</keyword>
<dbReference type="EMBL" id="WTUX01000017">
    <property type="protein sequence ID" value="MZR14220.1"/>
    <property type="molecule type" value="Genomic_DNA"/>
</dbReference>
<accession>A0A845M1I6</accession>
<dbReference type="RefSeq" id="WP_161352333.1">
    <property type="nucleotide sequence ID" value="NZ_WTUX01000017.1"/>
</dbReference>
<evidence type="ECO:0000259" key="1">
    <source>
        <dbReference type="Pfam" id="PF09356"/>
    </source>
</evidence>
<organism evidence="2 3">
    <name type="scientific">Maritimibacter harenae</name>
    <dbReference type="NCBI Taxonomy" id="2606218"/>
    <lineage>
        <taxon>Bacteria</taxon>
        <taxon>Pseudomonadati</taxon>
        <taxon>Pseudomonadota</taxon>
        <taxon>Alphaproteobacteria</taxon>
        <taxon>Rhodobacterales</taxon>
        <taxon>Roseobacteraceae</taxon>
        <taxon>Maritimibacter</taxon>
    </lineage>
</organism>
<dbReference type="Proteomes" id="UP000467322">
    <property type="component" value="Unassembled WGS sequence"/>
</dbReference>
<evidence type="ECO:0000313" key="2">
    <source>
        <dbReference type="EMBL" id="MZR14220.1"/>
    </source>
</evidence>